<dbReference type="SUPFAM" id="SSF82866">
    <property type="entry name" value="Multidrug efflux transporter AcrB transmembrane domain"/>
    <property type="match status" value="1"/>
</dbReference>
<comment type="similarity">
    <text evidence="9">Belongs to the SecD/SecF family. SecD subfamily.</text>
</comment>
<evidence type="ECO:0000259" key="12">
    <source>
        <dbReference type="Pfam" id="PF21760"/>
    </source>
</evidence>
<comment type="subcellular location">
    <subcellularLocation>
        <location evidence="1 9">Cell membrane</location>
        <topology evidence="1 9">Multi-pass membrane protein</topology>
    </subcellularLocation>
</comment>
<dbReference type="Gene3D" id="3.30.70.3400">
    <property type="match status" value="2"/>
</dbReference>
<feature type="domain" description="Protein export membrane protein SecD/SecF C-terminal" evidence="10">
    <location>
        <begin position="429"/>
        <end position="600"/>
    </location>
</feature>
<dbReference type="GO" id="GO:0065002">
    <property type="term" value="P:intracellular protein transmembrane transport"/>
    <property type="evidence" value="ECO:0007669"/>
    <property type="project" value="UniProtKB-UniRule"/>
</dbReference>
<dbReference type="PANTHER" id="PTHR30081">
    <property type="entry name" value="PROTEIN-EXPORT MEMBRANE PROTEIN SEC"/>
    <property type="match status" value="1"/>
</dbReference>
<evidence type="ECO:0000256" key="5">
    <source>
        <dbReference type="ARBA" id="ARBA00022927"/>
    </source>
</evidence>
<evidence type="ECO:0000256" key="9">
    <source>
        <dbReference type="HAMAP-Rule" id="MF_01463"/>
    </source>
</evidence>
<keyword evidence="7 9" id="KW-0811">Translocation</keyword>
<feature type="transmembrane region" description="Helical" evidence="9">
    <location>
        <begin position="502"/>
        <end position="523"/>
    </location>
</feature>
<gene>
    <name evidence="9" type="primary">secD</name>
    <name evidence="14" type="ORF">B1199_18075</name>
</gene>
<feature type="domain" description="Protein translocase subunit SecDF P1" evidence="12">
    <location>
        <begin position="241"/>
        <end position="299"/>
    </location>
</feature>
<feature type="transmembrane region" description="Helical" evidence="9">
    <location>
        <begin position="448"/>
        <end position="466"/>
    </location>
</feature>
<comment type="caution">
    <text evidence="14">The sequence shown here is derived from an EMBL/GenBank/DDBJ whole genome shotgun (WGS) entry which is preliminary data.</text>
</comment>
<feature type="transmembrane region" description="Helical" evidence="9">
    <location>
        <begin position="21"/>
        <end position="44"/>
    </location>
</feature>
<evidence type="ECO:0000256" key="1">
    <source>
        <dbReference type="ARBA" id="ARBA00004651"/>
    </source>
</evidence>
<dbReference type="GO" id="GO:0005886">
    <property type="term" value="C:plasma membrane"/>
    <property type="evidence" value="ECO:0007669"/>
    <property type="project" value="UniProtKB-SubCell"/>
</dbReference>
<feature type="domain" description="SecD export protein N-terminal TM" evidence="11">
    <location>
        <begin position="26"/>
        <end position="113"/>
    </location>
</feature>
<dbReference type="InterPro" id="IPR055344">
    <property type="entry name" value="SecD_SecF_C_bact"/>
</dbReference>
<evidence type="ECO:0000256" key="6">
    <source>
        <dbReference type="ARBA" id="ARBA00022989"/>
    </source>
</evidence>
<evidence type="ECO:0000259" key="11">
    <source>
        <dbReference type="Pfam" id="PF13721"/>
    </source>
</evidence>
<evidence type="ECO:0000256" key="4">
    <source>
        <dbReference type="ARBA" id="ARBA00022692"/>
    </source>
</evidence>
<comment type="subunit">
    <text evidence="9">Forms a complex with SecF. Part of the essential Sec protein translocation apparatus which comprises SecA, SecYEG and auxiliary proteins SecDF-YajC and YidC.</text>
</comment>
<keyword evidence="2 9" id="KW-0813">Transport</keyword>
<dbReference type="HAMAP" id="MF_01463_B">
    <property type="entry name" value="SecD_B"/>
    <property type="match status" value="1"/>
</dbReference>
<dbReference type="InterPro" id="IPR005791">
    <property type="entry name" value="SecD"/>
</dbReference>
<evidence type="ECO:0000256" key="2">
    <source>
        <dbReference type="ARBA" id="ARBA00022448"/>
    </source>
</evidence>
<comment type="function">
    <text evidence="9">Part of the Sec protein translocase complex. Interacts with the SecYEG preprotein conducting channel. SecDF uses the proton motive force (PMF) to complete protein translocation after the ATP-dependent function of SecA.</text>
</comment>
<name>A0A244CLZ0_PSEDV</name>
<reference evidence="14 15" key="1">
    <citation type="submission" date="2017-02" db="EMBL/GenBank/DDBJ databases">
        <title>Pseudoalteromonas ulvae TC14 Genome.</title>
        <authorList>
            <person name="Molmeret M."/>
        </authorList>
    </citation>
    <scope>NUCLEOTIDE SEQUENCE [LARGE SCALE GENOMIC DNA]</scope>
    <source>
        <strain evidence="14">TC14</strain>
    </source>
</reference>
<dbReference type="Pfam" id="PF02355">
    <property type="entry name" value="SecD_SecF_C"/>
    <property type="match status" value="1"/>
</dbReference>
<organism evidence="14 15">
    <name type="scientific">Pseudoalteromonas ulvae</name>
    <dbReference type="NCBI Taxonomy" id="107327"/>
    <lineage>
        <taxon>Bacteria</taxon>
        <taxon>Pseudomonadati</taxon>
        <taxon>Pseudomonadota</taxon>
        <taxon>Gammaproteobacteria</taxon>
        <taxon>Alteromonadales</taxon>
        <taxon>Pseudoalteromonadaceae</taxon>
        <taxon>Pseudoalteromonas</taxon>
    </lineage>
</organism>
<feature type="transmembrane region" description="Helical" evidence="9">
    <location>
        <begin position="544"/>
        <end position="565"/>
    </location>
</feature>
<dbReference type="Gene3D" id="1.20.1640.10">
    <property type="entry name" value="Multidrug efflux transporter AcrB transmembrane domain"/>
    <property type="match status" value="1"/>
</dbReference>
<feature type="transmembrane region" description="Helical" evidence="9">
    <location>
        <begin position="478"/>
        <end position="496"/>
    </location>
</feature>
<protein>
    <recommendedName>
        <fullName evidence="9">Protein translocase subunit SecD</fullName>
    </recommendedName>
</protein>
<keyword evidence="6 9" id="KW-1133">Transmembrane helix</keyword>
<dbReference type="GO" id="GO:0043952">
    <property type="term" value="P:protein transport by the Sec complex"/>
    <property type="evidence" value="ECO:0007669"/>
    <property type="project" value="UniProtKB-UniRule"/>
</dbReference>
<evidence type="ECO:0000256" key="8">
    <source>
        <dbReference type="ARBA" id="ARBA00023136"/>
    </source>
</evidence>
<dbReference type="GO" id="GO:0006605">
    <property type="term" value="P:protein targeting"/>
    <property type="evidence" value="ECO:0007669"/>
    <property type="project" value="UniProtKB-UniRule"/>
</dbReference>
<feature type="transmembrane region" description="Helical" evidence="9">
    <location>
        <begin position="577"/>
        <end position="600"/>
    </location>
</feature>
<dbReference type="Pfam" id="PF22599">
    <property type="entry name" value="SecDF_P1_head"/>
    <property type="match status" value="1"/>
</dbReference>
<keyword evidence="8 9" id="KW-0472">Membrane</keyword>
<dbReference type="Pfam" id="PF21760">
    <property type="entry name" value="SecD_1st"/>
    <property type="match status" value="1"/>
</dbReference>
<dbReference type="InterPro" id="IPR022813">
    <property type="entry name" value="SecD/SecF_arch_bac"/>
</dbReference>
<dbReference type="InterPro" id="IPR048631">
    <property type="entry name" value="SecD_1st"/>
</dbReference>
<evidence type="ECO:0000313" key="14">
    <source>
        <dbReference type="EMBL" id="OUL56568.1"/>
    </source>
</evidence>
<dbReference type="Pfam" id="PF13721">
    <property type="entry name" value="SecD-TM1"/>
    <property type="match status" value="1"/>
</dbReference>
<dbReference type="EMBL" id="MWPV01000006">
    <property type="protein sequence ID" value="OUL56568.1"/>
    <property type="molecule type" value="Genomic_DNA"/>
</dbReference>
<evidence type="ECO:0000256" key="7">
    <source>
        <dbReference type="ARBA" id="ARBA00023010"/>
    </source>
</evidence>
<sequence length="617" mass="66746">MNSLPNFSAKQADVNRTQPRKWLPTLVMIFTLLLLAICALPNLYPEQNNLIVSATSPQTSSLSLITLKDKLNQQGFTVSQAKQAGNTLQLTLENSNQNAAALNWLHQHYPTDFESKIVSKATSPYWLQALGLAPIKLGLDLNGGVLFVLEVDSDHALNERITQVKQQTKSALRHHQVRGARIELNNAQQVVIHVSQANDNLALVIKDLKQTFTDLSSETNSSGVNLFFNPQAQQAFHQQVMQQAITTLRGRISELGITEAVTQRQGSHKIRVELPGVQDPTAAKRIIGATASLDFHALQTIGGTRYTLEDGSSLSLNPNVVLSGQHIQGAQASRDEMGKPAVQLQLDGIGATKMTAFSKKNVGQPMATVFSEYYKDQHGNSVKKSKVINVATITSVLGSRFSITNMHSPQAAQELALLLRAGSLIAPVTIVHQQTIGPSLGQANIENGFAALALGLAITFAFMALWYRKMGWIANTVLLLNLICLIGLMSLLPGAVLTLPGIAGLVLTIGMAVDTNVIIFERIKEEQTLGRSPLLALKTGYNKAFHSIVDANITTLLTAVILYSIGYGPIKGFALTLGLGILTSLFTGVFVAKTLSFWLYRAPKNSPTRAHSAGETL</sequence>
<evidence type="ECO:0000259" key="13">
    <source>
        <dbReference type="Pfam" id="PF22599"/>
    </source>
</evidence>
<keyword evidence="5 9" id="KW-0653">Protein transport</keyword>
<dbReference type="OrthoDB" id="9805019at2"/>
<accession>A0A244CLZ0</accession>
<keyword evidence="3 9" id="KW-1003">Cell membrane</keyword>
<dbReference type="FunFam" id="1.20.1640.10:FF:000004">
    <property type="entry name" value="Protein translocase subunit SecD"/>
    <property type="match status" value="1"/>
</dbReference>
<dbReference type="AlphaFoldDB" id="A0A244CLZ0"/>
<dbReference type="InterPro" id="IPR027398">
    <property type="entry name" value="SecD-TM"/>
</dbReference>
<dbReference type="NCBIfam" id="TIGR01129">
    <property type="entry name" value="secD"/>
    <property type="match status" value="1"/>
</dbReference>
<dbReference type="Gene3D" id="3.30.1360.200">
    <property type="match status" value="1"/>
</dbReference>
<proteinExistence type="inferred from homology"/>
<dbReference type="GO" id="GO:0015450">
    <property type="term" value="F:protein-transporting ATPase activity"/>
    <property type="evidence" value="ECO:0007669"/>
    <property type="project" value="InterPro"/>
</dbReference>
<evidence type="ECO:0000259" key="10">
    <source>
        <dbReference type="Pfam" id="PF02355"/>
    </source>
</evidence>
<evidence type="ECO:0000256" key="3">
    <source>
        <dbReference type="ARBA" id="ARBA00022475"/>
    </source>
</evidence>
<keyword evidence="15" id="KW-1185">Reference proteome</keyword>
<dbReference type="InterPro" id="IPR054384">
    <property type="entry name" value="SecDF_P1_head"/>
</dbReference>
<dbReference type="PANTHER" id="PTHR30081:SF13">
    <property type="entry name" value="PROTEIN TRANSLOCASE SUBUNIT SECD"/>
    <property type="match status" value="1"/>
</dbReference>
<keyword evidence="4 9" id="KW-0812">Transmembrane</keyword>
<dbReference type="Proteomes" id="UP000194841">
    <property type="component" value="Unassembled WGS sequence"/>
</dbReference>
<evidence type="ECO:0000313" key="15">
    <source>
        <dbReference type="Proteomes" id="UP000194841"/>
    </source>
</evidence>
<feature type="domain" description="SecDF P1 head subdomain" evidence="13">
    <location>
        <begin position="310"/>
        <end position="426"/>
    </location>
</feature>
<dbReference type="InterPro" id="IPR048634">
    <property type="entry name" value="SecD_SecF_C"/>
</dbReference>
<dbReference type="NCBIfam" id="TIGR00916">
    <property type="entry name" value="2A0604s01"/>
    <property type="match status" value="1"/>
</dbReference>